<comment type="caution">
    <text evidence="2">The sequence shown here is derived from an EMBL/GenBank/DDBJ whole genome shotgun (WGS) entry which is preliminary data.</text>
</comment>
<feature type="region of interest" description="Disordered" evidence="1">
    <location>
        <begin position="17"/>
        <end position="37"/>
    </location>
</feature>
<dbReference type="Proteomes" id="UP001203297">
    <property type="component" value="Unassembled WGS sequence"/>
</dbReference>
<reference evidence="2" key="1">
    <citation type="journal article" date="2022" name="New Phytol.">
        <title>Evolutionary transition to the ectomycorrhizal habit in the genomes of a hyperdiverse lineage of mushroom-forming fungi.</title>
        <authorList>
            <person name="Looney B."/>
            <person name="Miyauchi S."/>
            <person name="Morin E."/>
            <person name="Drula E."/>
            <person name="Courty P.E."/>
            <person name="Kohler A."/>
            <person name="Kuo A."/>
            <person name="LaButti K."/>
            <person name="Pangilinan J."/>
            <person name="Lipzen A."/>
            <person name="Riley R."/>
            <person name="Andreopoulos W."/>
            <person name="He G."/>
            <person name="Johnson J."/>
            <person name="Nolan M."/>
            <person name="Tritt A."/>
            <person name="Barry K.W."/>
            <person name="Grigoriev I.V."/>
            <person name="Nagy L.G."/>
            <person name="Hibbett D."/>
            <person name="Henrissat B."/>
            <person name="Matheny P.B."/>
            <person name="Labbe J."/>
            <person name="Martin F.M."/>
        </authorList>
    </citation>
    <scope>NUCLEOTIDE SEQUENCE</scope>
    <source>
        <strain evidence="2">BPL690</strain>
    </source>
</reference>
<feature type="region of interest" description="Disordered" evidence="1">
    <location>
        <begin position="331"/>
        <end position="350"/>
    </location>
</feature>
<keyword evidence="3" id="KW-1185">Reference proteome</keyword>
<name>A0AAD4LZE0_9AGAM</name>
<feature type="region of interest" description="Disordered" evidence="1">
    <location>
        <begin position="98"/>
        <end position="136"/>
    </location>
</feature>
<evidence type="ECO:0000313" key="2">
    <source>
        <dbReference type="EMBL" id="KAI0295635.1"/>
    </source>
</evidence>
<accession>A0AAD4LZE0</accession>
<feature type="compositionally biased region" description="Pro residues" evidence="1">
    <location>
        <begin position="18"/>
        <end position="33"/>
    </location>
</feature>
<dbReference type="AlphaFoldDB" id="A0AAD4LZE0"/>
<evidence type="ECO:0000256" key="1">
    <source>
        <dbReference type="SAM" id="MobiDB-lite"/>
    </source>
</evidence>
<sequence>MMPAHVTHKPTYEFLAYPPSPRVRPTEPLPPTPGVTKSSISDWIARVIPGSPAPPNSASCLSFTDTPTPDAKVQSPDLHTHGYAYAIIPLPGLMRFLRPRPHPHSRSTTHTSPTTSPFTRTRKKTPRPSSPTSPTTQAFRIAHKKRAQYAQHGALPLPLDSEVALMQYVDGGSRANAARRLAGDAYYTDGAGVIYADEAEAGECLPLLLLATNEPSTALESAELDVMPPASAAFGGLPSALSGGFEFSPSAPPSPSGLAWSTPVEISPTTCIQSSFPSSHSALFSIPARARLGLGFGLGTIEGLGRGGDNPHPALGSSLSLPLPLARSAETVMTRSTPPCKKQRRRPTPLALSVPAQRAMIIGGFEDSFMPASHAPALHVGREEI</sequence>
<dbReference type="EMBL" id="WTXG01000056">
    <property type="protein sequence ID" value="KAI0295635.1"/>
    <property type="molecule type" value="Genomic_DNA"/>
</dbReference>
<evidence type="ECO:0000313" key="3">
    <source>
        <dbReference type="Proteomes" id="UP001203297"/>
    </source>
</evidence>
<feature type="compositionally biased region" description="Low complexity" evidence="1">
    <location>
        <begin position="108"/>
        <end position="119"/>
    </location>
</feature>
<organism evidence="2 3">
    <name type="scientific">Multifurca ochricompacta</name>
    <dbReference type="NCBI Taxonomy" id="376703"/>
    <lineage>
        <taxon>Eukaryota</taxon>
        <taxon>Fungi</taxon>
        <taxon>Dikarya</taxon>
        <taxon>Basidiomycota</taxon>
        <taxon>Agaricomycotina</taxon>
        <taxon>Agaricomycetes</taxon>
        <taxon>Russulales</taxon>
        <taxon>Russulaceae</taxon>
        <taxon>Multifurca</taxon>
    </lineage>
</organism>
<gene>
    <name evidence="2" type="ORF">B0F90DRAFT_1749968</name>
</gene>
<protein>
    <submittedName>
        <fullName evidence="2">Uncharacterized protein</fullName>
    </submittedName>
</protein>
<proteinExistence type="predicted"/>
<feature type="compositionally biased region" description="Basic residues" evidence="1">
    <location>
        <begin position="98"/>
        <end position="107"/>
    </location>
</feature>